<proteinExistence type="predicted"/>
<feature type="compositionally biased region" description="Polar residues" evidence="1">
    <location>
        <begin position="173"/>
        <end position="183"/>
    </location>
</feature>
<feature type="chain" id="PRO_5004674936" evidence="2">
    <location>
        <begin position="18"/>
        <end position="255"/>
    </location>
</feature>
<dbReference type="Proteomes" id="UP000030754">
    <property type="component" value="Unassembled WGS sequence"/>
</dbReference>
<reference evidence="3" key="2">
    <citation type="submission" date="2013-10" db="EMBL/GenBank/DDBJ databases">
        <authorList>
            <person name="Aslett M."/>
        </authorList>
    </citation>
    <scope>NUCLEOTIDE SEQUENCE [LARGE SCALE GENOMIC DNA]</scope>
    <source>
        <strain evidence="3">Houghton</strain>
    </source>
</reference>
<evidence type="ECO:0000256" key="1">
    <source>
        <dbReference type="SAM" id="MobiDB-lite"/>
    </source>
</evidence>
<evidence type="ECO:0000313" key="4">
    <source>
        <dbReference type="Proteomes" id="UP000030754"/>
    </source>
</evidence>
<name>U6MF82_9EIME</name>
<keyword evidence="2" id="KW-0732">Signal</keyword>
<protein>
    <submittedName>
        <fullName evidence="3">SAG family member</fullName>
    </submittedName>
</protein>
<dbReference type="InterPro" id="IPR021288">
    <property type="entry name" value="Surface_antigen"/>
</dbReference>
<dbReference type="GeneID" id="25473055"/>
<gene>
    <name evidence="3" type="ORF">ENH_00028890</name>
</gene>
<accession>U6MF82</accession>
<feature type="signal peptide" evidence="2">
    <location>
        <begin position="1"/>
        <end position="17"/>
    </location>
</feature>
<dbReference type="EMBL" id="HG722624">
    <property type="protein sequence ID" value="CDJ62907.1"/>
    <property type="molecule type" value="Genomic_DNA"/>
</dbReference>
<reference evidence="3" key="1">
    <citation type="submission" date="2013-10" db="EMBL/GenBank/DDBJ databases">
        <title>Genomic analysis of the causative agents of coccidiosis in chickens.</title>
        <authorList>
            <person name="Reid A.J."/>
            <person name="Blake D."/>
            <person name="Billington K."/>
            <person name="Browne H."/>
            <person name="Dunn M."/>
            <person name="Hung S."/>
            <person name="Kawahara F."/>
            <person name="Miranda-Saavedra D."/>
            <person name="Mourier T."/>
            <person name="Nagra H."/>
            <person name="Otto T.D."/>
            <person name="Rawlings N."/>
            <person name="Sanchez A."/>
            <person name="Sanders M."/>
            <person name="Subramaniam C."/>
            <person name="Tay Y."/>
            <person name="Dear P."/>
            <person name="Doerig C."/>
            <person name="Gruber A."/>
            <person name="Parkinson J."/>
            <person name="Shirley M."/>
            <person name="Wan K.L."/>
            <person name="Berriman M."/>
            <person name="Tomley F."/>
            <person name="Pain A."/>
        </authorList>
    </citation>
    <scope>NUCLEOTIDE SEQUENCE [LARGE SCALE GENOMIC DNA]</scope>
    <source>
        <strain evidence="3">Houghton</strain>
    </source>
</reference>
<organism evidence="3 4">
    <name type="scientific">Eimeria necatrix</name>
    <dbReference type="NCBI Taxonomy" id="51315"/>
    <lineage>
        <taxon>Eukaryota</taxon>
        <taxon>Sar</taxon>
        <taxon>Alveolata</taxon>
        <taxon>Apicomplexa</taxon>
        <taxon>Conoidasida</taxon>
        <taxon>Coccidia</taxon>
        <taxon>Eucoccidiorida</taxon>
        <taxon>Eimeriorina</taxon>
        <taxon>Eimeriidae</taxon>
        <taxon>Eimeria</taxon>
    </lineage>
</organism>
<evidence type="ECO:0000256" key="2">
    <source>
        <dbReference type="SAM" id="SignalP"/>
    </source>
</evidence>
<dbReference type="Pfam" id="PF11054">
    <property type="entry name" value="Surface_antigen"/>
    <property type="match status" value="1"/>
</dbReference>
<sequence length="255" mass="27299">MFRLVFIPFVLVPVFYGHKAASAGTTGAAETISCLSEMNVERAAAGLAAFEEATDGAQVLPKTPAAVRDITPATLWTEICKIITKEGTESAQAKQLTGTFAYYRGENDCKAAVQYWKDGFSLFKNELPPAYKALNDPQIYTEQAVSFVALYNPQTSPVASCAFVTCTTAAGFTSPDGGSSTRRLQGEEDTPSTTTAVICLTNPKALTAGEPPFKEEVWQKIVQAIVGTEESNGASPVRPSFAVGFIMMLFAYGLF</sequence>
<evidence type="ECO:0000313" key="3">
    <source>
        <dbReference type="EMBL" id="CDJ62907.1"/>
    </source>
</evidence>
<keyword evidence="4" id="KW-1185">Reference proteome</keyword>
<dbReference type="VEuPathDB" id="ToxoDB:ENH_00028890"/>
<dbReference type="RefSeq" id="XP_013440269.1">
    <property type="nucleotide sequence ID" value="XM_013584815.1"/>
</dbReference>
<dbReference type="AlphaFoldDB" id="U6MF82"/>
<dbReference type="OrthoDB" id="352304at2759"/>
<feature type="region of interest" description="Disordered" evidence="1">
    <location>
        <begin position="173"/>
        <end position="192"/>
    </location>
</feature>